<dbReference type="AlphaFoldDB" id="A0ABD0MKB8"/>
<proteinExistence type="predicted"/>
<organism evidence="2 3">
    <name type="scientific">Cirrhinus mrigala</name>
    <name type="common">Mrigala</name>
    <dbReference type="NCBI Taxonomy" id="683832"/>
    <lineage>
        <taxon>Eukaryota</taxon>
        <taxon>Metazoa</taxon>
        <taxon>Chordata</taxon>
        <taxon>Craniata</taxon>
        <taxon>Vertebrata</taxon>
        <taxon>Euteleostomi</taxon>
        <taxon>Actinopterygii</taxon>
        <taxon>Neopterygii</taxon>
        <taxon>Teleostei</taxon>
        <taxon>Ostariophysi</taxon>
        <taxon>Cypriniformes</taxon>
        <taxon>Cyprinidae</taxon>
        <taxon>Labeoninae</taxon>
        <taxon>Labeonini</taxon>
        <taxon>Cirrhinus</taxon>
    </lineage>
</organism>
<protein>
    <submittedName>
        <fullName evidence="2">Uncharacterized protein</fullName>
    </submittedName>
</protein>
<reference evidence="2 3" key="1">
    <citation type="submission" date="2024-05" db="EMBL/GenBank/DDBJ databases">
        <title>Genome sequencing and assembly of Indian major carp, Cirrhinus mrigala (Hamilton, 1822).</title>
        <authorList>
            <person name="Mohindra V."/>
            <person name="Chowdhury L.M."/>
            <person name="Lal K."/>
            <person name="Jena J.K."/>
        </authorList>
    </citation>
    <scope>NUCLEOTIDE SEQUENCE [LARGE SCALE GENOMIC DNA]</scope>
    <source>
        <strain evidence="2">CM1030</strain>
        <tissue evidence="2">Blood</tissue>
    </source>
</reference>
<dbReference type="EMBL" id="JAMKFB020000292">
    <property type="protein sequence ID" value="KAL0150590.1"/>
    <property type="molecule type" value="Genomic_DNA"/>
</dbReference>
<name>A0ABD0MKB8_CIRMR</name>
<evidence type="ECO:0000256" key="1">
    <source>
        <dbReference type="SAM" id="MobiDB-lite"/>
    </source>
</evidence>
<gene>
    <name evidence="2" type="ORF">M9458_054183</name>
</gene>
<dbReference type="PANTHER" id="PTHR47773:SF1">
    <property type="entry name" value="C2H2-TYPE DOMAIN-CONTAINING PROTEIN"/>
    <property type="match status" value="1"/>
</dbReference>
<feature type="region of interest" description="Disordered" evidence="1">
    <location>
        <begin position="285"/>
        <end position="313"/>
    </location>
</feature>
<keyword evidence="3" id="KW-1185">Reference proteome</keyword>
<sequence length="322" mass="35896">MVACVMERYCQAAVPPPVLLYVDCDCCVSEGATSKLQTRGYTTDAHPLYPTFMGSLSVCIFEWDAGDLSLLRQAKRKQLMQEGVPAITDILVDRSISKKELGLYCRRRTRGEDATICLAERLLQELWGANGRDLMGVPLLDEVCMEHIWCVQKRHVRCIQDMPGVQLYTEVGTTTKAGVTLMRYRCARGSTSLESFHCHLNRFIPAVPAGRLEQVESDWAAASVTSKPVSLLTYSGDMAHCVNTSSLKVFGRPFVPTFRPPARYTGELLGVDYLLSQTGQPLVVDPDSEETENMLEDVDEGEDGEDEGFGEDQTYHCVKSYR</sequence>
<feature type="compositionally biased region" description="Acidic residues" evidence="1">
    <location>
        <begin position="286"/>
        <end position="310"/>
    </location>
</feature>
<evidence type="ECO:0000313" key="3">
    <source>
        <dbReference type="Proteomes" id="UP001529510"/>
    </source>
</evidence>
<evidence type="ECO:0000313" key="2">
    <source>
        <dbReference type="EMBL" id="KAL0150590.1"/>
    </source>
</evidence>
<dbReference type="PANTHER" id="PTHR47773">
    <property type="entry name" value="SI:DKEY-9I5.2-RELATED"/>
    <property type="match status" value="1"/>
</dbReference>
<accession>A0ABD0MKB8</accession>
<comment type="caution">
    <text evidence="2">The sequence shown here is derived from an EMBL/GenBank/DDBJ whole genome shotgun (WGS) entry which is preliminary data.</text>
</comment>
<dbReference type="Proteomes" id="UP001529510">
    <property type="component" value="Unassembled WGS sequence"/>
</dbReference>